<organism evidence="3 4">
    <name type="scientific">Phyllosticta capitalensis</name>
    <dbReference type="NCBI Taxonomy" id="121624"/>
    <lineage>
        <taxon>Eukaryota</taxon>
        <taxon>Fungi</taxon>
        <taxon>Dikarya</taxon>
        <taxon>Ascomycota</taxon>
        <taxon>Pezizomycotina</taxon>
        <taxon>Dothideomycetes</taxon>
        <taxon>Dothideomycetes incertae sedis</taxon>
        <taxon>Botryosphaeriales</taxon>
        <taxon>Phyllostictaceae</taxon>
        <taxon>Phyllosticta</taxon>
    </lineage>
</organism>
<keyword evidence="4" id="KW-1185">Reference proteome</keyword>
<evidence type="ECO:0000313" key="3">
    <source>
        <dbReference type="EMBL" id="KAK8227190.1"/>
    </source>
</evidence>
<feature type="region of interest" description="Disordered" evidence="1">
    <location>
        <begin position="122"/>
        <end position="153"/>
    </location>
</feature>
<feature type="compositionally biased region" description="Basic residues" evidence="1">
    <location>
        <begin position="123"/>
        <end position="137"/>
    </location>
</feature>
<evidence type="ECO:0000256" key="2">
    <source>
        <dbReference type="SAM" id="Phobius"/>
    </source>
</evidence>
<feature type="compositionally biased region" description="Polar residues" evidence="1">
    <location>
        <begin position="232"/>
        <end position="245"/>
    </location>
</feature>
<feature type="region of interest" description="Disordered" evidence="1">
    <location>
        <begin position="1"/>
        <end position="21"/>
    </location>
</feature>
<comment type="caution">
    <text evidence="3">The sequence shown here is derived from an EMBL/GenBank/DDBJ whole genome shotgun (WGS) entry which is preliminary data.</text>
</comment>
<name>A0ABR1YF75_9PEZI</name>
<sequence length="245" mass="27244">MPAIPPIFDNDSPSQPKRLSSSGRLSLFGSHRILPDGGSLFASSPSSSHLVRRQQFRQEGSSSGYIPLVYDNLNSGPSPGAVVGIVLGSVIGFLLIVWLFYAIAAMGGGTRAYADEEVVVRERRPRSTRSRRSVRRTSRPEIREVSRSPGRRQRIVVEERRTSVPPAPRPRSRSVVVEERVTDRRVDGDDIVEVIEETSPPRRSRRNSGYRSVDPDKYAGGNYPQRPVPTPNGKSRTTTRRTLIN</sequence>
<feature type="region of interest" description="Disordered" evidence="1">
    <location>
        <begin position="196"/>
        <end position="245"/>
    </location>
</feature>
<proteinExistence type="predicted"/>
<gene>
    <name evidence="3" type="ORF">HDK90DRAFT_51411</name>
</gene>
<reference evidence="3 4" key="1">
    <citation type="submission" date="2024-04" db="EMBL/GenBank/DDBJ databases">
        <title>Phyllosticta paracitricarpa is synonymous to the EU quarantine fungus P. citricarpa based on phylogenomic analyses.</title>
        <authorList>
            <consortium name="Lawrence Berkeley National Laboratory"/>
            <person name="Van Ingen-Buijs V.A."/>
            <person name="Van Westerhoven A.C."/>
            <person name="Haridas S."/>
            <person name="Skiadas P."/>
            <person name="Martin F."/>
            <person name="Groenewald J.Z."/>
            <person name="Crous P.W."/>
            <person name="Seidl M.F."/>
        </authorList>
    </citation>
    <scope>NUCLEOTIDE SEQUENCE [LARGE SCALE GENOMIC DNA]</scope>
    <source>
        <strain evidence="3 4">CBS 123374</strain>
    </source>
</reference>
<protein>
    <submittedName>
        <fullName evidence="3">Uncharacterized protein</fullName>
    </submittedName>
</protein>
<keyword evidence="2" id="KW-0472">Membrane</keyword>
<dbReference type="EMBL" id="JBBWRZ010000010">
    <property type="protein sequence ID" value="KAK8227190.1"/>
    <property type="molecule type" value="Genomic_DNA"/>
</dbReference>
<evidence type="ECO:0000313" key="4">
    <source>
        <dbReference type="Proteomes" id="UP001492380"/>
    </source>
</evidence>
<feature type="transmembrane region" description="Helical" evidence="2">
    <location>
        <begin position="81"/>
        <end position="103"/>
    </location>
</feature>
<keyword evidence="2" id="KW-0812">Transmembrane</keyword>
<accession>A0ABR1YF75</accession>
<keyword evidence="2" id="KW-1133">Transmembrane helix</keyword>
<evidence type="ECO:0000256" key="1">
    <source>
        <dbReference type="SAM" id="MobiDB-lite"/>
    </source>
</evidence>
<dbReference type="Proteomes" id="UP001492380">
    <property type="component" value="Unassembled WGS sequence"/>
</dbReference>